<reference evidence="1 2" key="1">
    <citation type="journal article" date="2017" name="Int. J. Syst. Evol. Microbiol.">
        <title>Mycobacterium talmoniae sp. nov., a slowly growing mycobacterium isolated from human respiratory samples.</title>
        <authorList>
            <person name="Davidson R.M."/>
            <person name="DeGroote M.A."/>
            <person name="Marola J.L."/>
            <person name="Buss S."/>
            <person name="Jones V."/>
            <person name="McNeil M.R."/>
            <person name="Freifeld A.G."/>
            <person name="Elaine Epperson L."/>
            <person name="Hasan N.A."/>
            <person name="Jackson M."/>
            <person name="Iwen P.C."/>
            <person name="Salfinger M."/>
            <person name="Strong M."/>
        </authorList>
    </citation>
    <scope>NUCLEOTIDE SEQUENCE [LARGE SCALE GENOMIC DNA]</scope>
    <source>
        <strain evidence="1 2">ATCC BAA-2683</strain>
    </source>
</reference>
<dbReference type="Gene3D" id="3.10.450.50">
    <property type="match status" value="1"/>
</dbReference>
<gene>
    <name evidence="1" type="ORF">C1Y40_01072</name>
</gene>
<dbReference type="RefSeq" id="WP_131823513.1">
    <property type="nucleotide sequence ID" value="NZ_MLQM01000007.1"/>
</dbReference>
<protein>
    <recommendedName>
        <fullName evidence="3">SnoaL-like domain-containing protein</fullName>
    </recommendedName>
</protein>
<dbReference type="AlphaFoldDB" id="A0A2S8BQ09"/>
<dbReference type="EMBL" id="PPEA01000148">
    <property type="protein sequence ID" value="PQM48706.1"/>
    <property type="molecule type" value="Genomic_DNA"/>
</dbReference>
<dbReference type="Proteomes" id="UP000238296">
    <property type="component" value="Unassembled WGS sequence"/>
</dbReference>
<name>A0A2S8BQ09_9MYCO</name>
<evidence type="ECO:0008006" key="3">
    <source>
        <dbReference type="Google" id="ProtNLM"/>
    </source>
</evidence>
<accession>A0A2S8BQ09</accession>
<evidence type="ECO:0000313" key="2">
    <source>
        <dbReference type="Proteomes" id="UP000238296"/>
    </source>
</evidence>
<evidence type="ECO:0000313" key="1">
    <source>
        <dbReference type="EMBL" id="PQM48706.1"/>
    </source>
</evidence>
<organism evidence="1 2">
    <name type="scientific">Mycobacterium talmoniae</name>
    <dbReference type="NCBI Taxonomy" id="1858794"/>
    <lineage>
        <taxon>Bacteria</taxon>
        <taxon>Bacillati</taxon>
        <taxon>Actinomycetota</taxon>
        <taxon>Actinomycetes</taxon>
        <taxon>Mycobacteriales</taxon>
        <taxon>Mycobacteriaceae</taxon>
        <taxon>Mycobacterium</taxon>
    </lineage>
</organism>
<proteinExistence type="predicted"/>
<comment type="caution">
    <text evidence="1">The sequence shown here is derived from an EMBL/GenBank/DDBJ whole genome shotgun (WGS) entry which is preliminary data.</text>
</comment>
<sequence>MATTTTLTLEQMEELLRLHEEAEFNLDLDATMATLVENPVYELPSLNLYIEGRDAVEELYRRMLHGGDVRNFWADKRTHAVSSSSLIREAWVYFDTDDGVRVTGCYNTVMDFEGDKIAGERMFMDAIYTKTMASVLGPDFGDVPGVFPLDQKQPPPVPRIDDRAAAHAANSNH</sequence>
<dbReference type="InterPro" id="IPR032710">
    <property type="entry name" value="NTF2-like_dom_sf"/>
</dbReference>
<dbReference type="SUPFAM" id="SSF54427">
    <property type="entry name" value="NTF2-like"/>
    <property type="match status" value="1"/>
</dbReference>